<dbReference type="InterPro" id="IPR029039">
    <property type="entry name" value="Flavoprotein-like_sf"/>
</dbReference>
<dbReference type="AlphaFoldDB" id="X8IW65"/>
<comment type="caution">
    <text evidence="2">The sequence shown here is derived from an EMBL/GenBank/DDBJ whole genome shotgun (WGS) entry which is preliminary data.</text>
</comment>
<dbReference type="Pfam" id="PF12682">
    <property type="entry name" value="Flavodoxin_4"/>
    <property type="match status" value="1"/>
</dbReference>
<evidence type="ECO:0000259" key="1">
    <source>
        <dbReference type="Pfam" id="PF12682"/>
    </source>
</evidence>
<proteinExistence type="predicted"/>
<dbReference type="EMBL" id="JALU01000005">
    <property type="protein sequence ID" value="EUC53444.1"/>
    <property type="molecule type" value="Genomic_DNA"/>
</dbReference>
<name>X8IW65_9FIRM</name>
<dbReference type="Proteomes" id="UP000022645">
    <property type="component" value="Unassembled WGS sequence"/>
</dbReference>
<dbReference type="GO" id="GO:0016651">
    <property type="term" value="F:oxidoreductase activity, acting on NAD(P)H"/>
    <property type="evidence" value="ECO:0007669"/>
    <property type="project" value="UniProtKB-ARBA"/>
</dbReference>
<evidence type="ECO:0000313" key="3">
    <source>
        <dbReference type="Proteomes" id="UP000022645"/>
    </source>
</evidence>
<reference evidence="2 3" key="1">
    <citation type="submission" date="2014-01" db="EMBL/GenBank/DDBJ databases">
        <authorList>
            <person name="Durkin A.S."/>
            <person name="McCorrison J."/>
            <person name="Torralba M."/>
            <person name="Gillis M."/>
            <person name="Haft D.H."/>
            <person name="Methe B."/>
            <person name="Sutton G."/>
            <person name="Nelson K.E."/>
        </authorList>
    </citation>
    <scope>NUCLEOTIDE SEQUENCE [LARGE SCALE GENOMIC DNA]</scope>
    <source>
        <strain evidence="2 3">ATCC 33093</strain>
    </source>
</reference>
<sequence length="126" mass="14321">MPYSDSDLNWRDRNSRVNREHDNVSLQYVKLASTEVPNWSDYDVVLFGYPIRWGEAPWIVNNFIKSNNFTGKKVVLFCTSASSGIGSSGTNLEKMAGTGDWLEGKRFSEKPNKGSVREWVRGLDLK</sequence>
<evidence type="ECO:0000313" key="2">
    <source>
        <dbReference type="EMBL" id="EUC53444.1"/>
    </source>
</evidence>
<gene>
    <name evidence="2" type="ORF">HMPREF0581_0742</name>
</gene>
<dbReference type="GO" id="GO:0010181">
    <property type="term" value="F:FMN binding"/>
    <property type="evidence" value="ECO:0007669"/>
    <property type="project" value="InterPro"/>
</dbReference>
<dbReference type="InterPro" id="IPR008254">
    <property type="entry name" value="Flavodoxin/NO_synth"/>
</dbReference>
<dbReference type="PANTHER" id="PTHR39201">
    <property type="entry name" value="EXPORTED PROTEIN-RELATED"/>
    <property type="match status" value="1"/>
</dbReference>
<protein>
    <submittedName>
        <fullName evidence="2">Flavodoxin</fullName>
    </submittedName>
</protein>
<feature type="domain" description="Flavodoxin-like" evidence="1">
    <location>
        <begin position="1"/>
        <end position="121"/>
    </location>
</feature>
<accession>X8IW65</accession>
<dbReference type="PANTHER" id="PTHR39201:SF1">
    <property type="entry name" value="FLAVODOXIN-LIKE DOMAIN-CONTAINING PROTEIN"/>
    <property type="match status" value="1"/>
</dbReference>
<dbReference type="SUPFAM" id="SSF52218">
    <property type="entry name" value="Flavoproteins"/>
    <property type="match status" value="1"/>
</dbReference>
<organism evidence="2 3">
    <name type="scientific">Mogibacterium timidum ATCC 33093</name>
    <dbReference type="NCBI Taxonomy" id="1401079"/>
    <lineage>
        <taxon>Bacteria</taxon>
        <taxon>Bacillati</taxon>
        <taxon>Bacillota</taxon>
        <taxon>Clostridia</taxon>
        <taxon>Peptostreptococcales</taxon>
        <taxon>Anaerovoracaceae</taxon>
        <taxon>Mogibacterium</taxon>
    </lineage>
</organism>
<dbReference type="Gene3D" id="3.40.50.360">
    <property type="match status" value="1"/>
</dbReference>